<dbReference type="SUPFAM" id="SSF103473">
    <property type="entry name" value="MFS general substrate transporter"/>
    <property type="match status" value="2"/>
</dbReference>
<evidence type="ECO:0000256" key="3">
    <source>
        <dbReference type="ARBA" id="ARBA00022692"/>
    </source>
</evidence>
<feature type="transmembrane region" description="Helical" evidence="7">
    <location>
        <begin position="820"/>
        <end position="838"/>
    </location>
</feature>
<sequence length="1024" mass="112402">MSWTVADALDYKGCPANRVKTGGWVPAALILGTGGLKSSVSGFGTDQFDEKHEKEKAQMAFFFNRYKKSLRCPIVCIFQVIVAAIGKRKMELPYDVGMLYEDSPEDSRIHRTDQFQCLDKAAIVVEGDFGSNGSSSPNPWKLCSVTRVEEVKMMGRLLPVWATAIIFWTTYAQMITFSVQQASTMKRSVGNFQIPAGSLTVFFVTAILIILAVYDRLVMPLWKKWKGQPGFTDLQRIAIGLILSTAGMAAAALAEMKRLSIAKAVGGNSTTLPISVFLLIPQFFLVGAGEAFIYTGQLDFFITKSPKGMKTMSTGLFLSTISLGFFMSTFLVSVVKKITQSRNGQGWLADNINYGRFDYFFGLLAILGLINFVVYCVCAVWCRRQKAKPALEMEKLISCGWLSLHCHLPQHSMSGVSDPSKRPCSDTETRALVLATTVTWHMEETFISDAVDYKGVAAHRPSTGGWVSAALILMPIFVGIELCERLSTMGIAVNLVTYLDGTMHLSSATSSTIVFNWGGTSFLLSLLGGILADSFLGRYWTIAIFATIHATGTCILAISTVLPNLHPPPCIPSTPRNCKEANSLQMGVFFIALYSIAVGLGGIKSSVSGFGTDQFDQKDEKEKAQMAYFFNRFYFFISVGTLLAATVFVYIQDTVGRSWGYGICSALMFLAIMGFLSGTRRYRYKKCVGSPIVHVLQVLVAATSKRKLKVPSSVHLLYENSPQESRICRTEQFCCLDKAAIIATGEVGGTSGSATANPSPWKLCSVTRLEEVKMMIRIMPIWATTIMFWTIHAQMITFAVQQAATMERSIGKFQVPAGSFNFFFTGSILITLGIYDRLVMPLWNKHKGNQGFTSLQKMGLGLLISIITMVVAAIVEGRRLSVARAMNSSVSTLPISAFLLVPQFALAGAGEGFMYTGQLDFFITQSPKGMKAISTSLFLTTISLGFFVSSALVAIIRKVTGGGARHNWLPHNINNSRLDCFYGFIAVLNAVNLGLYLACAMWYRRKLNEDAQKMESDTNFSSRG</sequence>
<feature type="transmembrane region" description="Helical" evidence="7">
    <location>
        <begin position="658"/>
        <end position="676"/>
    </location>
</feature>
<feature type="transmembrane region" description="Helical" evidence="7">
    <location>
        <begin position="633"/>
        <end position="652"/>
    </location>
</feature>
<reference evidence="8" key="1">
    <citation type="submission" date="2022-12" db="EMBL/GenBank/DDBJ databases">
        <title>Draft genome assemblies for two species of Escallonia (Escalloniales).</title>
        <authorList>
            <person name="Chanderbali A."/>
            <person name="Dervinis C."/>
            <person name="Anghel I."/>
            <person name="Soltis D."/>
            <person name="Soltis P."/>
            <person name="Zapata F."/>
        </authorList>
    </citation>
    <scope>NUCLEOTIDE SEQUENCE</scope>
    <source>
        <strain evidence="8">UCBG64.0493</strain>
        <tissue evidence="8">Leaf</tissue>
    </source>
</reference>
<evidence type="ECO:0000256" key="1">
    <source>
        <dbReference type="ARBA" id="ARBA00004141"/>
    </source>
</evidence>
<feature type="transmembrane region" description="Helical" evidence="7">
    <location>
        <begin position="192"/>
        <end position="214"/>
    </location>
</feature>
<feature type="transmembrane region" description="Helical" evidence="7">
    <location>
        <begin position="937"/>
        <end position="956"/>
    </location>
</feature>
<evidence type="ECO:0000256" key="6">
    <source>
        <dbReference type="ARBA" id="ARBA00044504"/>
    </source>
</evidence>
<organism evidence="8 9">
    <name type="scientific">Escallonia herrerae</name>
    <dbReference type="NCBI Taxonomy" id="1293975"/>
    <lineage>
        <taxon>Eukaryota</taxon>
        <taxon>Viridiplantae</taxon>
        <taxon>Streptophyta</taxon>
        <taxon>Embryophyta</taxon>
        <taxon>Tracheophyta</taxon>
        <taxon>Spermatophyta</taxon>
        <taxon>Magnoliopsida</taxon>
        <taxon>eudicotyledons</taxon>
        <taxon>Gunneridae</taxon>
        <taxon>Pentapetalae</taxon>
        <taxon>asterids</taxon>
        <taxon>campanulids</taxon>
        <taxon>Escalloniales</taxon>
        <taxon>Escalloniaceae</taxon>
        <taxon>Escallonia</taxon>
    </lineage>
</organism>
<dbReference type="InterPro" id="IPR036259">
    <property type="entry name" value="MFS_trans_sf"/>
</dbReference>
<comment type="similarity">
    <text evidence="6">Belongs to the major facilitator superfamily. Phosphate:H(+) symporter (TC 2.A.1.9) family.</text>
</comment>
<protein>
    <submittedName>
        <fullName evidence="8">Uncharacterized protein</fullName>
    </submittedName>
</protein>
<dbReference type="PROSITE" id="PS01022">
    <property type="entry name" value="PTR2_1"/>
    <property type="match status" value="1"/>
</dbReference>
<dbReference type="Pfam" id="PF00854">
    <property type="entry name" value="PTR2"/>
    <property type="match status" value="3"/>
</dbReference>
<feature type="transmembrane region" description="Helical" evidence="7">
    <location>
        <begin position="582"/>
        <end position="603"/>
    </location>
</feature>
<feature type="transmembrane region" description="Helical" evidence="7">
    <location>
        <begin position="316"/>
        <end position="339"/>
    </location>
</feature>
<feature type="transmembrane region" description="Helical" evidence="7">
    <location>
        <begin position="157"/>
        <end position="180"/>
    </location>
</feature>
<feature type="transmembrane region" description="Helical" evidence="7">
    <location>
        <begin position="463"/>
        <end position="480"/>
    </location>
</feature>
<proteinExistence type="inferred from homology"/>
<dbReference type="AlphaFoldDB" id="A0AA89AHU6"/>
<dbReference type="PANTHER" id="PTHR11654">
    <property type="entry name" value="OLIGOPEPTIDE TRANSPORTER-RELATED"/>
    <property type="match status" value="1"/>
</dbReference>
<evidence type="ECO:0000256" key="7">
    <source>
        <dbReference type="SAM" id="Phobius"/>
    </source>
</evidence>
<evidence type="ECO:0000256" key="4">
    <source>
        <dbReference type="ARBA" id="ARBA00022989"/>
    </source>
</evidence>
<evidence type="ECO:0000313" key="9">
    <source>
        <dbReference type="Proteomes" id="UP001188597"/>
    </source>
</evidence>
<feature type="transmembrane region" description="Helical" evidence="7">
    <location>
        <begin position="234"/>
        <end position="254"/>
    </location>
</feature>
<dbReference type="InterPro" id="IPR018456">
    <property type="entry name" value="PTR2_symporter_CS"/>
</dbReference>
<dbReference type="InterPro" id="IPR000109">
    <property type="entry name" value="POT_fam"/>
</dbReference>
<dbReference type="GO" id="GO:0016020">
    <property type="term" value="C:membrane"/>
    <property type="evidence" value="ECO:0007669"/>
    <property type="project" value="UniProtKB-SubCell"/>
</dbReference>
<keyword evidence="4 7" id="KW-1133">Transmembrane helix</keyword>
<feature type="transmembrane region" description="Helical" evidence="7">
    <location>
        <begin position="513"/>
        <end position="532"/>
    </location>
</feature>
<evidence type="ECO:0000313" key="8">
    <source>
        <dbReference type="EMBL" id="KAK3002878.1"/>
    </source>
</evidence>
<feature type="transmembrane region" description="Helical" evidence="7">
    <location>
        <begin position="981"/>
        <end position="1003"/>
    </location>
</feature>
<dbReference type="GO" id="GO:0006857">
    <property type="term" value="P:oligopeptide transport"/>
    <property type="evidence" value="ECO:0007669"/>
    <property type="project" value="InterPro"/>
</dbReference>
<dbReference type="EMBL" id="JAVXUP010002517">
    <property type="protein sequence ID" value="KAK3002878.1"/>
    <property type="molecule type" value="Genomic_DNA"/>
</dbReference>
<feature type="transmembrane region" description="Helical" evidence="7">
    <location>
        <begin position="539"/>
        <end position="562"/>
    </location>
</feature>
<keyword evidence="3 7" id="KW-0812">Transmembrane</keyword>
<keyword evidence="9" id="KW-1185">Reference proteome</keyword>
<feature type="transmembrane region" description="Helical" evidence="7">
    <location>
        <begin position="359"/>
        <end position="382"/>
    </location>
</feature>
<name>A0AA89AHU6_9ASTE</name>
<comment type="caution">
    <text evidence="8">The sequence shown here is derived from an EMBL/GenBank/DDBJ whole genome shotgun (WGS) entry which is preliminary data.</text>
</comment>
<dbReference type="GO" id="GO:0022857">
    <property type="term" value="F:transmembrane transporter activity"/>
    <property type="evidence" value="ECO:0007669"/>
    <property type="project" value="InterPro"/>
</dbReference>
<keyword evidence="5 7" id="KW-0472">Membrane</keyword>
<evidence type="ECO:0000256" key="5">
    <source>
        <dbReference type="ARBA" id="ARBA00023136"/>
    </source>
</evidence>
<comment type="similarity">
    <text evidence="2">Belongs to the major facilitator superfamily. Proton-dependent oligopeptide transporter (POT/PTR) (TC 2.A.17) family.</text>
</comment>
<feature type="transmembrane region" description="Helical" evidence="7">
    <location>
        <begin position="895"/>
        <end position="916"/>
    </location>
</feature>
<dbReference type="Gene3D" id="1.20.1250.20">
    <property type="entry name" value="MFS general substrate transporter like domains"/>
    <property type="match status" value="3"/>
</dbReference>
<feature type="transmembrane region" description="Helical" evidence="7">
    <location>
        <begin position="274"/>
        <end position="295"/>
    </location>
</feature>
<feature type="transmembrane region" description="Helical" evidence="7">
    <location>
        <begin position="778"/>
        <end position="800"/>
    </location>
</feature>
<evidence type="ECO:0000256" key="2">
    <source>
        <dbReference type="ARBA" id="ARBA00005982"/>
    </source>
</evidence>
<gene>
    <name evidence="8" type="ORF">RJ639_020135</name>
</gene>
<dbReference type="Proteomes" id="UP001188597">
    <property type="component" value="Unassembled WGS sequence"/>
</dbReference>
<accession>A0AA89AHU6</accession>
<comment type="subcellular location">
    <subcellularLocation>
        <location evidence="1">Membrane</location>
        <topology evidence="1">Multi-pass membrane protein</topology>
    </subcellularLocation>
</comment>
<feature type="transmembrane region" description="Helical" evidence="7">
    <location>
        <begin position="858"/>
        <end position="875"/>
    </location>
</feature>